<dbReference type="GO" id="GO:0046872">
    <property type="term" value="F:metal ion binding"/>
    <property type="evidence" value="ECO:0007669"/>
    <property type="project" value="UniProtKB-UniRule"/>
</dbReference>
<comment type="function">
    <text evidence="8">Involved in the regulation of the intracellular balance of NAD and NADP, and is a key enzyme in the biosynthesis of NADP. Catalyzes specifically the phosphorylation on 2'-hydroxyl of the adenosine moiety of NAD to yield NADP.</text>
</comment>
<comment type="catalytic activity">
    <reaction evidence="7 8">
        <text>NAD(+) + ATP = ADP + NADP(+) + H(+)</text>
        <dbReference type="Rhea" id="RHEA:18629"/>
        <dbReference type="ChEBI" id="CHEBI:15378"/>
        <dbReference type="ChEBI" id="CHEBI:30616"/>
        <dbReference type="ChEBI" id="CHEBI:57540"/>
        <dbReference type="ChEBI" id="CHEBI:58349"/>
        <dbReference type="ChEBI" id="CHEBI:456216"/>
        <dbReference type="EC" id="2.7.1.23"/>
    </reaction>
</comment>
<evidence type="ECO:0000256" key="6">
    <source>
        <dbReference type="ARBA" id="ARBA00023027"/>
    </source>
</evidence>
<dbReference type="Pfam" id="PF20143">
    <property type="entry name" value="NAD_kinase_C"/>
    <property type="match status" value="1"/>
</dbReference>
<evidence type="ECO:0000256" key="3">
    <source>
        <dbReference type="ARBA" id="ARBA00022777"/>
    </source>
</evidence>
<dbReference type="GO" id="GO:0019674">
    <property type="term" value="P:NAD+ metabolic process"/>
    <property type="evidence" value="ECO:0007669"/>
    <property type="project" value="InterPro"/>
</dbReference>
<dbReference type="InterPro" id="IPR017437">
    <property type="entry name" value="ATP-NAD_kinase_PpnK-typ_C"/>
</dbReference>
<keyword evidence="2 8" id="KW-0547">Nucleotide-binding</keyword>
<dbReference type="Proteomes" id="UP000178379">
    <property type="component" value="Unassembled WGS sequence"/>
</dbReference>
<feature type="binding site" evidence="8">
    <location>
        <begin position="147"/>
        <end position="148"/>
    </location>
    <ligand>
        <name>NAD(+)</name>
        <dbReference type="ChEBI" id="CHEBI:57540"/>
    </ligand>
</feature>
<evidence type="ECO:0000256" key="1">
    <source>
        <dbReference type="ARBA" id="ARBA00022679"/>
    </source>
</evidence>
<evidence type="ECO:0000256" key="7">
    <source>
        <dbReference type="ARBA" id="ARBA00047925"/>
    </source>
</evidence>
<comment type="caution">
    <text evidence="9">The sequence shown here is derived from an EMBL/GenBank/DDBJ whole genome shotgun (WGS) entry which is preliminary data.</text>
</comment>
<dbReference type="EC" id="2.7.1.23" evidence="8"/>
<dbReference type="EMBL" id="MFSQ01000085">
    <property type="protein sequence ID" value="OGI39763.1"/>
    <property type="molecule type" value="Genomic_DNA"/>
</dbReference>
<dbReference type="PANTHER" id="PTHR20275:SF0">
    <property type="entry name" value="NAD KINASE"/>
    <property type="match status" value="1"/>
</dbReference>
<comment type="cofactor">
    <cofactor evidence="8">
        <name>a divalent metal cation</name>
        <dbReference type="ChEBI" id="CHEBI:60240"/>
    </cofactor>
</comment>
<dbReference type="SUPFAM" id="SSF111331">
    <property type="entry name" value="NAD kinase/diacylglycerol kinase-like"/>
    <property type="match status" value="1"/>
</dbReference>
<gene>
    <name evidence="8" type="primary">nadK</name>
    <name evidence="9" type="ORF">A2140_06575</name>
</gene>
<feature type="binding site" evidence="8">
    <location>
        <position position="177"/>
    </location>
    <ligand>
        <name>NAD(+)</name>
        <dbReference type="ChEBI" id="CHEBI:57540"/>
    </ligand>
</feature>
<dbReference type="FunFam" id="2.60.200.30:FF:000009">
    <property type="entry name" value="Poly(P)/ATP NAD kinase"/>
    <property type="match status" value="1"/>
</dbReference>
<keyword evidence="8" id="KW-0963">Cytoplasm</keyword>
<feature type="active site" description="Proton acceptor" evidence="8">
    <location>
        <position position="73"/>
    </location>
</feature>
<feature type="binding site" evidence="8">
    <location>
        <position position="248"/>
    </location>
    <ligand>
        <name>NAD(+)</name>
        <dbReference type="ChEBI" id="CHEBI:57540"/>
    </ligand>
</feature>
<dbReference type="GO" id="GO:0006741">
    <property type="term" value="P:NADP+ biosynthetic process"/>
    <property type="evidence" value="ECO:0007669"/>
    <property type="project" value="UniProtKB-UniRule"/>
</dbReference>
<keyword evidence="3 8" id="KW-0418">Kinase</keyword>
<evidence type="ECO:0000313" key="9">
    <source>
        <dbReference type="EMBL" id="OGI39763.1"/>
    </source>
</evidence>
<accession>A0A1F6T3Q1</accession>
<organism evidence="9 10">
    <name type="scientific">Candidatus Muproteobacteria bacterium RBG_16_62_13</name>
    <dbReference type="NCBI Taxonomy" id="1817756"/>
    <lineage>
        <taxon>Bacteria</taxon>
        <taxon>Pseudomonadati</taxon>
        <taxon>Pseudomonadota</taxon>
        <taxon>Candidatus Muproteobacteria</taxon>
    </lineage>
</organism>
<proteinExistence type="inferred from homology"/>
<dbReference type="HAMAP" id="MF_00361">
    <property type="entry name" value="NAD_kinase"/>
    <property type="match status" value="1"/>
</dbReference>
<keyword evidence="4 8" id="KW-0067">ATP-binding</keyword>
<evidence type="ECO:0000256" key="4">
    <source>
        <dbReference type="ARBA" id="ARBA00022840"/>
    </source>
</evidence>
<evidence type="ECO:0000256" key="2">
    <source>
        <dbReference type="ARBA" id="ARBA00022741"/>
    </source>
</evidence>
<dbReference type="GO" id="GO:0003951">
    <property type="term" value="F:NAD+ kinase activity"/>
    <property type="evidence" value="ECO:0007669"/>
    <property type="project" value="UniProtKB-UniRule"/>
</dbReference>
<keyword evidence="1 8" id="KW-0808">Transferase</keyword>
<dbReference type="Gene3D" id="3.40.50.10330">
    <property type="entry name" value="Probable inorganic polyphosphate/atp-NAD kinase, domain 1"/>
    <property type="match status" value="1"/>
</dbReference>
<evidence type="ECO:0000256" key="5">
    <source>
        <dbReference type="ARBA" id="ARBA00022857"/>
    </source>
</evidence>
<feature type="binding site" evidence="8">
    <location>
        <position position="158"/>
    </location>
    <ligand>
        <name>NAD(+)</name>
        <dbReference type="ChEBI" id="CHEBI:57540"/>
    </ligand>
</feature>
<name>A0A1F6T3Q1_9PROT</name>
<dbReference type="InterPro" id="IPR017438">
    <property type="entry name" value="ATP-NAD_kinase_N"/>
</dbReference>
<dbReference type="InterPro" id="IPR002504">
    <property type="entry name" value="NADK"/>
</dbReference>
<dbReference type="STRING" id="1817756.A2140_06575"/>
<dbReference type="Pfam" id="PF01513">
    <property type="entry name" value="NAD_kinase"/>
    <property type="match status" value="1"/>
</dbReference>
<dbReference type="NCBIfam" id="NF002306">
    <property type="entry name" value="PRK01231.1"/>
    <property type="match status" value="1"/>
</dbReference>
<dbReference type="PANTHER" id="PTHR20275">
    <property type="entry name" value="NAD KINASE"/>
    <property type="match status" value="1"/>
</dbReference>
<comment type="similarity">
    <text evidence="8">Belongs to the NAD kinase family.</text>
</comment>
<reference evidence="9 10" key="1">
    <citation type="journal article" date="2016" name="Nat. Commun.">
        <title>Thousands of microbial genomes shed light on interconnected biogeochemical processes in an aquifer system.</title>
        <authorList>
            <person name="Anantharaman K."/>
            <person name="Brown C.T."/>
            <person name="Hug L.A."/>
            <person name="Sharon I."/>
            <person name="Castelle C.J."/>
            <person name="Probst A.J."/>
            <person name="Thomas B.C."/>
            <person name="Singh A."/>
            <person name="Wilkins M.J."/>
            <person name="Karaoz U."/>
            <person name="Brodie E.L."/>
            <person name="Williams K.H."/>
            <person name="Hubbard S.S."/>
            <person name="Banfield J.F."/>
        </authorList>
    </citation>
    <scope>NUCLEOTIDE SEQUENCE [LARGE SCALE GENOMIC DNA]</scope>
</reference>
<dbReference type="GO" id="GO:0005737">
    <property type="term" value="C:cytoplasm"/>
    <property type="evidence" value="ECO:0007669"/>
    <property type="project" value="UniProtKB-SubCell"/>
</dbReference>
<protein>
    <recommendedName>
        <fullName evidence="8">NAD kinase</fullName>
        <ecNumber evidence="8">2.7.1.23</ecNumber>
    </recommendedName>
    <alternativeName>
        <fullName evidence="8">ATP-dependent NAD kinase</fullName>
    </alternativeName>
</protein>
<comment type="caution">
    <text evidence="8">Lacks conserved residue(s) required for the propagation of feature annotation.</text>
</comment>
<dbReference type="GO" id="GO:0051287">
    <property type="term" value="F:NAD binding"/>
    <property type="evidence" value="ECO:0007669"/>
    <property type="project" value="UniProtKB-ARBA"/>
</dbReference>
<dbReference type="InterPro" id="IPR016064">
    <property type="entry name" value="NAD/diacylglycerol_kinase_sf"/>
</dbReference>
<feature type="binding site" evidence="8">
    <location>
        <begin position="73"/>
        <end position="74"/>
    </location>
    <ligand>
        <name>NAD(+)</name>
        <dbReference type="ChEBI" id="CHEBI:57540"/>
    </ligand>
</feature>
<dbReference type="GO" id="GO:0005524">
    <property type="term" value="F:ATP binding"/>
    <property type="evidence" value="ECO:0007669"/>
    <property type="project" value="UniProtKB-KW"/>
</dbReference>
<comment type="subcellular location">
    <subcellularLocation>
        <location evidence="8">Cytoplasm</location>
    </subcellularLocation>
</comment>
<feature type="binding site" evidence="8">
    <location>
        <begin position="188"/>
        <end position="193"/>
    </location>
    <ligand>
        <name>NAD(+)</name>
        <dbReference type="ChEBI" id="CHEBI:57540"/>
    </ligand>
</feature>
<sequence>MKKKISTVGLFGRYRDESIRAPVERLGDFLRARGLEGRIDENTAAILGQSSLTGTPFEKIGHVIDLAIVVGGDGTLLSIARQLAPQGVPMIGVNRGRLGFLADVSVDQMLEDIGHILDGEYHSETRLLLTSEIMRMGRIVHAATALNDVVVTKGELARMIECEIFLGGEFVNRSRGDGVIVASPTGSTAYAMSAGGPVLHPTLPALAIVPICPHTLSFRPLVVSSDSVIEIVMTGDPDQHAHVSFDGQSSMALSDGDHIFVRRADYSVELVHPARRSYFDVLRQKLHWGKSV</sequence>
<dbReference type="AlphaFoldDB" id="A0A1F6T3Q1"/>
<feature type="binding site" evidence="8">
    <location>
        <position position="175"/>
    </location>
    <ligand>
        <name>NAD(+)</name>
        <dbReference type="ChEBI" id="CHEBI:57540"/>
    </ligand>
</feature>
<dbReference type="Gene3D" id="2.60.200.30">
    <property type="entry name" value="Probable inorganic polyphosphate/atp-NAD kinase, domain 2"/>
    <property type="match status" value="1"/>
</dbReference>
<keyword evidence="5 8" id="KW-0521">NADP</keyword>
<keyword evidence="6 8" id="KW-0520">NAD</keyword>
<evidence type="ECO:0000256" key="8">
    <source>
        <dbReference type="HAMAP-Rule" id="MF_00361"/>
    </source>
</evidence>
<evidence type="ECO:0000313" key="10">
    <source>
        <dbReference type="Proteomes" id="UP000178379"/>
    </source>
</evidence>